<dbReference type="PANTHER" id="PTHR13887:SF14">
    <property type="entry name" value="DISULFIDE BOND FORMATION PROTEIN D"/>
    <property type="match status" value="1"/>
</dbReference>
<evidence type="ECO:0000256" key="1">
    <source>
        <dbReference type="ARBA" id="ARBA00005791"/>
    </source>
</evidence>
<sequence length="252" mass="27878">MEEKNINEEVRDMVQQQEKKSDYFLPVSILIAGVMISGSIVYLVHRGPTSGSSEQNLAAVGVNPPVQIAAVTDRDVILGDPNAPVTIIEYGDFQCPFCERFFSETEPLIREKYVNAGTVRMIYRNFAFLGPESINAAEASECAKDQKKFWAFHDEIYKKERMDGRENNGNLNRDLFLAIAKDIGLNVESFKSCIDSKKYASVVQAEVADGKSAGVDSTPWFSINGQIMRGALPYEGSSGFKSVIDNALKAKI</sequence>
<evidence type="ECO:0000313" key="8">
    <source>
        <dbReference type="EMBL" id="OGZ53378.1"/>
    </source>
</evidence>
<keyword evidence="4" id="KW-1015">Disulfide bond</keyword>
<organism evidence="8 9">
    <name type="scientific">Candidatus Ryanbacteria bacterium RIFCSPLOWO2_01_FULL_48_26</name>
    <dbReference type="NCBI Taxonomy" id="1802126"/>
    <lineage>
        <taxon>Bacteria</taxon>
        <taxon>Candidatus Ryaniibacteriota</taxon>
    </lineage>
</organism>
<keyword evidence="3" id="KW-0560">Oxidoreductase</keyword>
<comment type="similarity">
    <text evidence="1">Belongs to the thioredoxin family. DsbA subfamily.</text>
</comment>
<keyword evidence="6" id="KW-0472">Membrane</keyword>
<dbReference type="Pfam" id="PF13462">
    <property type="entry name" value="Thioredoxin_4"/>
    <property type="match status" value="1"/>
</dbReference>
<keyword evidence="6" id="KW-1133">Transmembrane helix</keyword>
<feature type="domain" description="Thioredoxin" evidence="7">
    <location>
        <begin position="48"/>
        <end position="208"/>
    </location>
</feature>
<dbReference type="STRING" id="1802126.A3B25_02040"/>
<evidence type="ECO:0000256" key="2">
    <source>
        <dbReference type="ARBA" id="ARBA00022729"/>
    </source>
</evidence>
<dbReference type="PROSITE" id="PS51352">
    <property type="entry name" value="THIOREDOXIN_2"/>
    <property type="match status" value="1"/>
</dbReference>
<gene>
    <name evidence="8" type="ORF">A3B25_02040</name>
</gene>
<dbReference type="Gene3D" id="3.40.30.10">
    <property type="entry name" value="Glutaredoxin"/>
    <property type="match status" value="1"/>
</dbReference>
<evidence type="ECO:0000256" key="6">
    <source>
        <dbReference type="SAM" id="Phobius"/>
    </source>
</evidence>
<dbReference type="InterPro" id="IPR013766">
    <property type="entry name" value="Thioredoxin_domain"/>
</dbReference>
<name>A0A1G2GU90_9BACT</name>
<keyword evidence="2" id="KW-0732">Signal</keyword>
<dbReference type="PANTHER" id="PTHR13887">
    <property type="entry name" value="GLUTATHIONE S-TRANSFERASE KAPPA"/>
    <property type="match status" value="1"/>
</dbReference>
<proteinExistence type="inferred from homology"/>
<dbReference type="SUPFAM" id="SSF52833">
    <property type="entry name" value="Thioredoxin-like"/>
    <property type="match status" value="1"/>
</dbReference>
<feature type="transmembrane region" description="Helical" evidence="6">
    <location>
        <begin position="23"/>
        <end position="44"/>
    </location>
</feature>
<comment type="caution">
    <text evidence="8">The sequence shown here is derived from an EMBL/GenBank/DDBJ whole genome shotgun (WGS) entry which is preliminary data.</text>
</comment>
<evidence type="ECO:0000256" key="5">
    <source>
        <dbReference type="ARBA" id="ARBA00023284"/>
    </source>
</evidence>
<dbReference type="InterPro" id="IPR036249">
    <property type="entry name" value="Thioredoxin-like_sf"/>
</dbReference>
<reference evidence="8 9" key="1">
    <citation type="journal article" date="2016" name="Nat. Commun.">
        <title>Thousands of microbial genomes shed light on interconnected biogeochemical processes in an aquifer system.</title>
        <authorList>
            <person name="Anantharaman K."/>
            <person name="Brown C.T."/>
            <person name="Hug L.A."/>
            <person name="Sharon I."/>
            <person name="Castelle C.J."/>
            <person name="Probst A.J."/>
            <person name="Thomas B.C."/>
            <person name="Singh A."/>
            <person name="Wilkins M.J."/>
            <person name="Karaoz U."/>
            <person name="Brodie E.L."/>
            <person name="Williams K.H."/>
            <person name="Hubbard S.S."/>
            <person name="Banfield J.F."/>
        </authorList>
    </citation>
    <scope>NUCLEOTIDE SEQUENCE [LARGE SCALE GENOMIC DNA]</scope>
</reference>
<evidence type="ECO:0000313" key="9">
    <source>
        <dbReference type="Proteomes" id="UP000179106"/>
    </source>
</evidence>
<dbReference type="Proteomes" id="UP000179106">
    <property type="component" value="Unassembled WGS sequence"/>
</dbReference>
<dbReference type="EMBL" id="MHNW01000020">
    <property type="protein sequence ID" value="OGZ53378.1"/>
    <property type="molecule type" value="Genomic_DNA"/>
</dbReference>
<dbReference type="InterPro" id="IPR012336">
    <property type="entry name" value="Thioredoxin-like_fold"/>
</dbReference>
<evidence type="ECO:0000256" key="4">
    <source>
        <dbReference type="ARBA" id="ARBA00023157"/>
    </source>
</evidence>
<protein>
    <recommendedName>
        <fullName evidence="7">Thioredoxin domain-containing protein</fullName>
    </recommendedName>
</protein>
<accession>A0A1G2GU90</accession>
<keyword evidence="6" id="KW-0812">Transmembrane</keyword>
<dbReference type="AlphaFoldDB" id="A0A1G2GU90"/>
<dbReference type="GO" id="GO:0016491">
    <property type="term" value="F:oxidoreductase activity"/>
    <property type="evidence" value="ECO:0007669"/>
    <property type="project" value="UniProtKB-KW"/>
</dbReference>
<evidence type="ECO:0000259" key="7">
    <source>
        <dbReference type="PROSITE" id="PS51352"/>
    </source>
</evidence>
<keyword evidence="5" id="KW-0676">Redox-active center</keyword>
<evidence type="ECO:0000256" key="3">
    <source>
        <dbReference type="ARBA" id="ARBA00023002"/>
    </source>
</evidence>